<comment type="caution">
    <text evidence="1">The sequence shown here is derived from an EMBL/GenBank/DDBJ whole genome shotgun (WGS) entry which is preliminary data.</text>
</comment>
<dbReference type="InterPro" id="IPR011989">
    <property type="entry name" value="ARM-like"/>
</dbReference>
<proteinExistence type="predicted"/>
<accession>A0A7V6A4N5</accession>
<dbReference type="SUPFAM" id="SSF48371">
    <property type="entry name" value="ARM repeat"/>
    <property type="match status" value="1"/>
</dbReference>
<evidence type="ECO:0000313" key="1">
    <source>
        <dbReference type="EMBL" id="HHS30110.1"/>
    </source>
</evidence>
<name>A0A7V6A4N5_9BACT</name>
<gene>
    <name evidence="1" type="ORF">ENV52_10470</name>
</gene>
<dbReference type="Gene3D" id="1.25.10.10">
    <property type="entry name" value="Leucine-rich Repeat Variant"/>
    <property type="match status" value="1"/>
</dbReference>
<dbReference type="InterPro" id="IPR016024">
    <property type="entry name" value="ARM-type_fold"/>
</dbReference>
<organism evidence="1">
    <name type="scientific">Desulfobacca acetoxidans</name>
    <dbReference type="NCBI Taxonomy" id="60893"/>
    <lineage>
        <taxon>Bacteria</taxon>
        <taxon>Pseudomonadati</taxon>
        <taxon>Thermodesulfobacteriota</taxon>
        <taxon>Desulfobaccia</taxon>
        <taxon>Desulfobaccales</taxon>
        <taxon>Desulfobaccaceae</taxon>
        <taxon>Desulfobacca</taxon>
    </lineage>
</organism>
<evidence type="ECO:0008006" key="2">
    <source>
        <dbReference type="Google" id="ProtNLM"/>
    </source>
</evidence>
<reference evidence="1" key="1">
    <citation type="journal article" date="2020" name="mSystems">
        <title>Genome- and Community-Level Interaction Insights into Carbon Utilization and Element Cycling Functions of Hydrothermarchaeota in Hydrothermal Sediment.</title>
        <authorList>
            <person name="Zhou Z."/>
            <person name="Liu Y."/>
            <person name="Xu W."/>
            <person name="Pan J."/>
            <person name="Luo Z.H."/>
            <person name="Li M."/>
        </authorList>
    </citation>
    <scope>NUCLEOTIDE SEQUENCE [LARGE SCALE GENOMIC DNA]</scope>
    <source>
        <strain evidence="1">SpSt-767</strain>
    </source>
</reference>
<dbReference type="EMBL" id="DTGR01000163">
    <property type="protein sequence ID" value="HHS30110.1"/>
    <property type="molecule type" value="Genomic_DNA"/>
</dbReference>
<protein>
    <recommendedName>
        <fullName evidence="2">HEAT repeat domain-containing protein</fullName>
    </recommendedName>
</protein>
<sequence length="327" mass="36371">MATPVDEVHRLIWELESLRHGEETVAALVALGPAALEPLRRFLLAGKPSQIFQPRLWAVQALARLGARDALIAYLLQEREIADPEESFGEEAVASAAARHLAAWKDEDTYRFLLKLSERRLLNGLIDALADFKNPEAIPYFERALEDDFYRPAAEKALVKLGASAACALVRSAMTPHPHSGLETPSSLERRRSAVRLLNLVGISAVHWQTLRPLLDASDAALVVEAAKLGMRLGIKEDRRRMARRLIELLSSAPWHLRADIVESLVNLKQEAAGEIEAEITRRLKQPEDLRAQDMCLRALLRVKMRWEQAAAGRLPASFGAGIPEDT</sequence>
<dbReference type="AlphaFoldDB" id="A0A7V6A4N5"/>